<feature type="region of interest" description="Disordered" evidence="1">
    <location>
        <begin position="37"/>
        <end position="60"/>
    </location>
</feature>
<evidence type="ECO:0000256" key="1">
    <source>
        <dbReference type="SAM" id="MobiDB-lite"/>
    </source>
</evidence>
<dbReference type="Proteomes" id="UP000646776">
    <property type="component" value="Unassembled WGS sequence"/>
</dbReference>
<organism evidence="2 3">
    <name type="scientific">Streptomyces phaeofaciens</name>
    <dbReference type="NCBI Taxonomy" id="68254"/>
    <lineage>
        <taxon>Bacteria</taxon>
        <taxon>Bacillati</taxon>
        <taxon>Actinomycetota</taxon>
        <taxon>Actinomycetes</taxon>
        <taxon>Kitasatosporales</taxon>
        <taxon>Streptomycetaceae</taxon>
        <taxon>Streptomyces</taxon>
    </lineage>
</organism>
<comment type="caution">
    <text evidence="2">The sequence shown here is derived from an EMBL/GenBank/DDBJ whole genome shotgun (WGS) entry which is preliminary data.</text>
</comment>
<reference evidence="2" key="2">
    <citation type="submission" date="2020-09" db="EMBL/GenBank/DDBJ databases">
        <authorList>
            <person name="Sun Q."/>
            <person name="Ohkuma M."/>
        </authorList>
    </citation>
    <scope>NUCLEOTIDE SEQUENCE</scope>
    <source>
        <strain evidence="2">JCM 4125</strain>
    </source>
</reference>
<keyword evidence="3" id="KW-1185">Reference proteome</keyword>
<sequence>MVEAAMPLTHALAPVAAPTSREEDDLAAFLYISGTTMDGRRSRSDVPAGQVGENRRPGRQRHVGLLEPSRGNAEAIPDSWVRIGDLVCKDEDGYFSSSTARRT</sequence>
<protein>
    <submittedName>
        <fullName evidence="2">Uncharacterized protein</fullName>
    </submittedName>
</protein>
<name>A0A918HQR7_9ACTN</name>
<dbReference type="EMBL" id="BMSA01000054">
    <property type="protein sequence ID" value="GGT97672.1"/>
    <property type="molecule type" value="Genomic_DNA"/>
</dbReference>
<dbReference type="AlphaFoldDB" id="A0A918HQR7"/>
<gene>
    <name evidence="2" type="ORF">GCM10010226_88960</name>
</gene>
<evidence type="ECO:0000313" key="2">
    <source>
        <dbReference type="EMBL" id="GGT97672.1"/>
    </source>
</evidence>
<accession>A0A918HQR7</accession>
<evidence type="ECO:0000313" key="3">
    <source>
        <dbReference type="Proteomes" id="UP000646776"/>
    </source>
</evidence>
<proteinExistence type="predicted"/>
<dbReference type="SUPFAM" id="SSF56801">
    <property type="entry name" value="Acetyl-CoA synthetase-like"/>
    <property type="match status" value="1"/>
</dbReference>
<reference evidence="2" key="1">
    <citation type="journal article" date="2014" name="Int. J. Syst. Evol. Microbiol.">
        <title>Complete genome sequence of Corynebacterium casei LMG S-19264T (=DSM 44701T), isolated from a smear-ripened cheese.</title>
        <authorList>
            <consortium name="US DOE Joint Genome Institute (JGI-PGF)"/>
            <person name="Walter F."/>
            <person name="Albersmeier A."/>
            <person name="Kalinowski J."/>
            <person name="Ruckert C."/>
        </authorList>
    </citation>
    <scope>NUCLEOTIDE SEQUENCE</scope>
    <source>
        <strain evidence="2">JCM 4125</strain>
    </source>
</reference>